<dbReference type="Proteomes" id="UP001431634">
    <property type="component" value="Unassembled WGS sequence"/>
</dbReference>
<dbReference type="EMBL" id="JASBAO010000001">
    <property type="protein sequence ID" value="MDI2091772.1"/>
    <property type="molecule type" value="Genomic_DNA"/>
</dbReference>
<evidence type="ECO:0000259" key="5">
    <source>
        <dbReference type="Pfam" id="PF00535"/>
    </source>
</evidence>
<evidence type="ECO:0000313" key="7">
    <source>
        <dbReference type="Proteomes" id="UP001431634"/>
    </source>
</evidence>
<dbReference type="Gene3D" id="1.25.40.10">
    <property type="entry name" value="Tetratricopeptide repeat domain"/>
    <property type="match status" value="1"/>
</dbReference>
<comment type="caution">
    <text evidence="6">The sequence shown here is derived from an EMBL/GenBank/DDBJ whole genome shotgun (WGS) entry which is preliminary data.</text>
</comment>
<dbReference type="Gene3D" id="3.40.50.2000">
    <property type="entry name" value="Glycogen Phosphorylase B"/>
    <property type="match status" value="1"/>
</dbReference>
<proteinExistence type="inferred from homology"/>
<dbReference type="RefSeq" id="WP_281448857.1">
    <property type="nucleotide sequence ID" value="NZ_JASBAO010000001.1"/>
</dbReference>
<dbReference type="PANTHER" id="PTHR43179">
    <property type="entry name" value="RHAMNOSYLTRANSFERASE WBBL"/>
    <property type="match status" value="1"/>
</dbReference>
<sequence length="1021" mass="117404">MPKTKQEKLLEYARKKAEGMERIRQNAQSAYIRAQEEKNKGNIKASIQWMDRAHRLALRNPNITFDLAMLYLKQKQHDQAYTLLNPLMGKFDFYEGWLALALVIATKKDFDRLLTILEHALSHHCPVLETWPLVINLTKKLQMNGCCGLVGSMGQAWISTFKPGSVSLFLDDNYLGETNNKYFNLPEGWQDCQDLHVQQDGVSLLGSPIDIQSICRTEGFVEIDQGHMSGWLWYPAEPERLPVLSFYNSKNILEKQITVQDYFEIAHLDVPLFRAKCFKLPLEDFSPELYAVKDEQQRNLIGSPIDPWILIPKQKKLRSITKKHQLCVPVSAFFYGEKPQIASKKAMGLVIIVPVYKGIEETIACVEAVLQTVPDDVIIQLVDDCSPESELIDILRDNVDNQQIYLIQHHENKGFPGAVNSGIRAWPGYDVILLNSDTLVAKGWIESLRKAAYSQIDIGTVTPFSNDASIFSYPYYDQENPVPSIKEVKSLMRLMQKVNAGVVVQAPTAHGFCMYIRHDCLKQTGLLRENLFAQGYGEENDFCMRAQHLGWRHVVAADVFVGHKGGVSFQRSKNALLRRNIKILNDLYPGYDQMVKTYMDRDFLRNYRRNLDIQRLQNFYKAKKKQGIVYRYALIITHAYGGGVERAVQERIYKLRLKGMIPILIRPTILGDGCQLEIQFKSETILYNEITELYPNLVFSLPCEYSILLQFLQKMDIQSLEVHHFSNHHDAVRQLLYDLSIPYHVYIHDYMVFCPRISLLNADKRYCGEPKQLSKCQACVDLMPASRENLIDMDSWIQRSQNELMHAQRVITPSKDTAARIKKHFPMLKKIDVEELEDDRPDLTIEQLAFFSQHTDKIPETEIQKDIYTHSYKVCLIGAIGIEKGFDILKALVADADQRDLPLEFVLVGRTVDDQLFLNSNRLFITGSYKEEEAVDLVNRQQADIAFFPAIWPETWCYALSIAWRAGLKTVAFDLGAIAQRIKTTQRGWVISPELSIIDQNNILLDFCKKARYEKLKVVYK</sequence>
<feature type="domain" description="Glycosyltransferase 2-like" evidence="5">
    <location>
        <begin position="351"/>
        <end position="516"/>
    </location>
</feature>
<protein>
    <submittedName>
        <fullName evidence="6">Glycosyltransferase</fullName>
        <ecNumber evidence="6">2.4.-.-</ecNumber>
    </submittedName>
</protein>
<evidence type="ECO:0000256" key="2">
    <source>
        <dbReference type="ARBA" id="ARBA00022676"/>
    </source>
</evidence>
<organism evidence="6 7">
    <name type="scientific">Commensalibacter oyaizuii</name>
    <dbReference type="NCBI Taxonomy" id="3043873"/>
    <lineage>
        <taxon>Bacteria</taxon>
        <taxon>Pseudomonadati</taxon>
        <taxon>Pseudomonadota</taxon>
        <taxon>Alphaproteobacteria</taxon>
        <taxon>Acetobacterales</taxon>
        <taxon>Acetobacteraceae</taxon>
    </lineage>
</organism>
<evidence type="ECO:0000259" key="4">
    <source>
        <dbReference type="Pfam" id="PF00534"/>
    </source>
</evidence>
<dbReference type="Pfam" id="PF00534">
    <property type="entry name" value="Glycos_transf_1"/>
    <property type="match status" value="1"/>
</dbReference>
<dbReference type="SUPFAM" id="SSF48452">
    <property type="entry name" value="TPR-like"/>
    <property type="match status" value="1"/>
</dbReference>
<dbReference type="InterPro" id="IPR011990">
    <property type="entry name" value="TPR-like_helical_dom_sf"/>
</dbReference>
<accession>A0ABT6Q3U0</accession>
<dbReference type="Gene3D" id="3.90.550.10">
    <property type="entry name" value="Spore Coat Polysaccharide Biosynthesis Protein SpsA, Chain A"/>
    <property type="match status" value="1"/>
</dbReference>
<evidence type="ECO:0000313" key="6">
    <source>
        <dbReference type="EMBL" id="MDI2091772.1"/>
    </source>
</evidence>
<name>A0ABT6Q3U0_9PROT</name>
<keyword evidence="7" id="KW-1185">Reference proteome</keyword>
<dbReference type="InterPro" id="IPR001296">
    <property type="entry name" value="Glyco_trans_1"/>
</dbReference>
<reference evidence="6" key="1">
    <citation type="submission" date="2023-05" db="EMBL/GenBank/DDBJ databases">
        <title>Whole genome sequence of Commensalibacter sp.</title>
        <authorList>
            <person name="Charoenyingcharoen P."/>
            <person name="Yukphan P."/>
        </authorList>
    </citation>
    <scope>NUCLEOTIDE SEQUENCE</scope>
    <source>
        <strain evidence="6">TBRC 16381</strain>
    </source>
</reference>
<feature type="domain" description="Glycosyl transferase family 1" evidence="4">
    <location>
        <begin position="863"/>
        <end position="1006"/>
    </location>
</feature>
<dbReference type="EC" id="2.4.-.-" evidence="6"/>
<comment type="similarity">
    <text evidence="1">Belongs to the glycosyltransferase 2 family.</text>
</comment>
<keyword evidence="2 6" id="KW-0328">Glycosyltransferase</keyword>
<dbReference type="InterPro" id="IPR029044">
    <property type="entry name" value="Nucleotide-diphossugar_trans"/>
</dbReference>
<dbReference type="PANTHER" id="PTHR43179:SF12">
    <property type="entry name" value="GALACTOFURANOSYLTRANSFERASE GLFT2"/>
    <property type="match status" value="1"/>
</dbReference>
<dbReference type="SUPFAM" id="SSF53756">
    <property type="entry name" value="UDP-Glycosyltransferase/glycogen phosphorylase"/>
    <property type="match status" value="1"/>
</dbReference>
<dbReference type="Pfam" id="PF00535">
    <property type="entry name" value="Glycos_transf_2"/>
    <property type="match status" value="1"/>
</dbReference>
<keyword evidence="3 6" id="KW-0808">Transferase</keyword>
<evidence type="ECO:0000256" key="3">
    <source>
        <dbReference type="ARBA" id="ARBA00022679"/>
    </source>
</evidence>
<evidence type="ECO:0000256" key="1">
    <source>
        <dbReference type="ARBA" id="ARBA00006739"/>
    </source>
</evidence>
<dbReference type="SUPFAM" id="SSF53448">
    <property type="entry name" value="Nucleotide-diphospho-sugar transferases"/>
    <property type="match status" value="1"/>
</dbReference>
<dbReference type="GO" id="GO:0016757">
    <property type="term" value="F:glycosyltransferase activity"/>
    <property type="evidence" value="ECO:0007669"/>
    <property type="project" value="UniProtKB-KW"/>
</dbReference>
<gene>
    <name evidence="6" type="ORF">QJV27_10390</name>
</gene>
<dbReference type="InterPro" id="IPR001173">
    <property type="entry name" value="Glyco_trans_2-like"/>
</dbReference>